<dbReference type="EnsemblMetazoa" id="AAEL009253-RB">
    <property type="protein sequence ID" value="AAEL009253-PB"/>
    <property type="gene ID" value="AAEL009253"/>
</dbReference>
<dbReference type="InParanoid" id="A0A1S4FM55"/>
<dbReference type="Proteomes" id="UP000008820">
    <property type="component" value="Chromosome 2"/>
</dbReference>
<proteinExistence type="predicted"/>
<sequence length="211" mass="24476">MNLNFMLTEISLQLLGNKFYDTNGRETDNMRDLFTTQNPTVPCNNGHQRRGPKTKGNLMQMMGVPGLDGVIKNSNDYIERQYQGFVDNQVARMESLPECEESVTLNPAHIQADLCEVRIKTRQEFVRMMTHSKKMKDIYMDTLPLGADRDRESLKYNEEERNLLIGEYNRLLYFLKHILADVESRAEYEQIMEVIKGAKETLASLIFVDKL</sequence>
<evidence type="ECO:0000313" key="1">
    <source>
        <dbReference type="EnsemblMetazoa" id="AAEL009253-PB"/>
    </source>
</evidence>
<accession>A0A1S4FM55</accession>
<reference evidence="1" key="2">
    <citation type="submission" date="2020-05" db="UniProtKB">
        <authorList>
            <consortium name="EnsemblMetazoa"/>
        </authorList>
    </citation>
    <scope>IDENTIFICATION</scope>
    <source>
        <strain evidence="1">LVP_AGWG</strain>
    </source>
</reference>
<dbReference type="OrthoDB" id="7913971at2759"/>
<organism evidence="1 2">
    <name type="scientific">Aedes aegypti</name>
    <name type="common">Yellowfever mosquito</name>
    <name type="synonym">Culex aegypti</name>
    <dbReference type="NCBI Taxonomy" id="7159"/>
    <lineage>
        <taxon>Eukaryota</taxon>
        <taxon>Metazoa</taxon>
        <taxon>Ecdysozoa</taxon>
        <taxon>Arthropoda</taxon>
        <taxon>Hexapoda</taxon>
        <taxon>Insecta</taxon>
        <taxon>Pterygota</taxon>
        <taxon>Neoptera</taxon>
        <taxon>Endopterygota</taxon>
        <taxon>Diptera</taxon>
        <taxon>Nematocera</taxon>
        <taxon>Culicoidea</taxon>
        <taxon>Culicidae</taxon>
        <taxon>Culicinae</taxon>
        <taxon>Aedini</taxon>
        <taxon>Aedes</taxon>
        <taxon>Stegomyia</taxon>
    </lineage>
</organism>
<protein>
    <submittedName>
        <fullName evidence="1">Uncharacterized protein</fullName>
    </submittedName>
</protein>
<dbReference type="VEuPathDB" id="VectorBase:AAEL009253"/>
<name>A0A1S4FM55_AEDAE</name>
<dbReference type="AlphaFoldDB" id="A0A1S4FM55"/>
<keyword evidence="2" id="KW-1185">Reference proteome</keyword>
<reference evidence="1 2" key="1">
    <citation type="submission" date="2017-06" db="EMBL/GenBank/DDBJ databases">
        <title>Aedes aegypti genome working group (AGWG) sequencing and assembly.</title>
        <authorList>
            <consortium name="Aedes aegypti Genome Working Group (AGWG)"/>
            <person name="Matthews B.J."/>
        </authorList>
    </citation>
    <scope>NUCLEOTIDE SEQUENCE [LARGE SCALE GENOMIC DNA]</scope>
    <source>
        <strain evidence="1 2">LVP_AGWG</strain>
    </source>
</reference>
<evidence type="ECO:0000313" key="2">
    <source>
        <dbReference type="Proteomes" id="UP000008820"/>
    </source>
</evidence>
<gene>
    <name evidence="1" type="primary">5571739</name>
</gene>